<evidence type="ECO:0000313" key="2">
    <source>
        <dbReference type="Proteomes" id="UP000199700"/>
    </source>
</evidence>
<accession>A0A1H1Q065</accession>
<dbReference type="Gene3D" id="3.60.10.10">
    <property type="entry name" value="Endonuclease/exonuclease/phosphatase"/>
    <property type="match status" value="1"/>
</dbReference>
<proteinExistence type="predicted"/>
<dbReference type="Proteomes" id="UP000199700">
    <property type="component" value="Chromosome"/>
</dbReference>
<sequence length="145" mass="16197">MDLHFWNTDRLAAGDADSRRRFVRIIGFGARNSPDIIGLSEVKNTAFKSLERFADDHSYRLIHRRPDGIESHAVLMISHSHRVHAKNTFMWIDSKDESLDGEVVVAAIEDPTGVIMTVASVYIHAPLPTVLGRVSFIDGASSGWR</sequence>
<dbReference type="GO" id="GO:0004527">
    <property type="term" value="F:exonuclease activity"/>
    <property type="evidence" value="ECO:0007669"/>
    <property type="project" value="UniProtKB-KW"/>
</dbReference>
<keyword evidence="2" id="KW-1185">Reference proteome</keyword>
<dbReference type="SUPFAM" id="SSF56219">
    <property type="entry name" value="DNase I-like"/>
    <property type="match status" value="1"/>
</dbReference>
<keyword evidence="1" id="KW-0378">Hydrolase</keyword>
<protein>
    <submittedName>
        <fullName evidence="1">Endonuclease/Exonuclease/phosphatase family protein</fullName>
    </submittedName>
</protein>
<reference evidence="1" key="1">
    <citation type="submission" date="2016-10" db="EMBL/GenBank/DDBJ databases">
        <authorList>
            <person name="Varghese N."/>
            <person name="Submissions S."/>
        </authorList>
    </citation>
    <scope>NUCLEOTIDE SEQUENCE [LARGE SCALE GENOMIC DNA]</scope>
    <source>
        <strain evidence="1">DSM 22082</strain>
    </source>
</reference>
<dbReference type="RefSeq" id="WP_092104302.1">
    <property type="nucleotide sequence ID" value="NZ_LT629739.1"/>
</dbReference>
<dbReference type="GO" id="GO:0004519">
    <property type="term" value="F:endonuclease activity"/>
    <property type="evidence" value="ECO:0007669"/>
    <property type="project" value="UniProtKB-KW"/>
</dbReference>
<dbReference type="EMBL" id="LT629739">
    <property type="protein sequence ID" value="SDS16776.1"/>
    <property type="molecule type" value="Genomic_DNA"/>
</dbReference>
<gene>
    <name evidence="1" type="ORF">SAMN04489751_1385</name>
</gene>
<keyword evidence="1" id="KW-0255">Endonuclease</keyword>
<dbReference type="InterPro" id="IPR036691">
    <property type="entry name" value="Endo/exonu/phosph_ase_sf"/>
</dbReference>
<dbReference type="AlphaFoldDB" id="A0A1H1Q065"/>
<name>A0A1H1Q065_BRESA</name>
<organism evidence="1 2">
    <name type="scientific">Brevibacterium sandarakinum</name>
    <dbReference type="NCBI Taxonomy" id="629680"/>
    <lineage>
        <taxon>Bacteria</taxon>
        <taxon>Bacillati</taxon>
        <taxon>Actinomycetota</taxon>
        <taxon>Actinomycetes</taxon>
        <taxon>Micrococcales</taxon>
        <taxon>Brevibacteriaceae</taxon>
        <taxon>Brevibacterium</taxon>
    </lineage>
</organism>
<keyword evidence="1" id="KW-0540">Nuclease</keyword>
<evidence type="ECO:0000313" key="1">
    <source>
        <dbReference type="EMBL" id="SDS16776.1"/>
    </source>
</evidence>